<sequence length="215" mass="23902">MDLKHKTCQVLLAYWNKVRGDRATPRRFEIEPARISSILPSTFILERIDTDTYRYRLAGTSVCDIYGSELRGTNFLDGWSASDRLALVRHMAALSKQGAIETIHMEAAATARPSTPFEVLLLPLKHTADDIDRVLGALVPLDPPHWLGELPLATKRIIAHELVWPAGAPSFASGDRVRGDIPVLLASGHARVVRSERRQFRVFEGGLGRSDLEKS</sequence>
<dbReference type="Proteomes" id="UP000440694">
    <property type="component" value="Unassembled WGS sequence"/>
</dbReference>
<comment type="caution">
    <text evidence="1">The sequence shown here is derived from an EMBL/GenBank/DDBJ whole genome shotgun (WGS) entry which is preliminary data.</text>
</comment>
<dbReference type="Pfam" id="PF07310">
    <property type="entry name" value="PAS_5"/>
    <property type="match status" value="1"/>
</dbReference>
<dbReference type="AlphaFoldDB" id="A0A6I3KFN9"/>
<accession>A0A6I3KFN9</accession>
<protein>
    <submittedName>
        <fullName evidence="1">PAS domain-containing protein</fullName>
    </submittedName>
</protein>
<dbReference type="RefSeq" id="WP_154737744.1">
    <property type="nucleotide sequence ID" value="NZ_WMBQ01000001.1"/>
</dbReference>
<proteinExistence type="predicted"/>
<gene>
    <name evidence="1" type="ORF">GIW81_02410</name>
</gene>
<organism evidence="1 2">
    <name type="scientific">Hyphomicrobium album</name>
    <dbReference type="NCBI Taxonomy" id="2665159"/>
    <lineage>
        <taxon>Bacteria</taxon>
        <taxon>Pseudomonadati</taxon>
        <taxon>Pseudomonadota</taxon>
        <taxon>Alphaproteobacteria</taxon>
        <taxon>Hyphomicrobiales</taxon>
        <taxon>Hyphomicrobiaceae</taxon>
        <taxon>Hyphomicrobium</taxon>
    </lineage>
</organism>
<dbReference type="EMBL" id="WMBQ01000001">
    <property type="protein sequence ID" value="MTD93183.1"/>
    <property type="molecule type" value="Genomic_DNA"/>
</dbReference>
<reference evidence="1 2" key="1">
    <citation type="submission" date="2019-11" db="EMBL/GenBank/DDBJ databases">
        <title>Identification of a novel strain.</title>
        <authorList>
            <person name="Xu Q."/>
            <person name="Wang G."/>
        </authorList>
    </citation>
    <scope>NUCLEOTIDE SEQUENCE [LARGE SCALE GENOMIC DNA]</scope>
    <source>
        <strain evidence="2">xq</strain>
    </source>
</reference>
<evidence type="ECO:0000313" key="2">
    <source>
        <dbReference type="Proteomes" id="UP000440694"/>
    </source>
</evidence>
<evidence type="ECO:0000313" key="1">
    <source>
        <dbReference type="EMBL" id="MTD93183.1"/>
    </source>
</evidence>
<keyword evidence="2" id="KW-1185">Reference proteome</keyword>
<name>A0A6I3KFN9_9HYPH</name>
<dbReference type="InterPro" id="IPR009922">
    <property type="entry name" value="DUF1457"/>
</dbReference>